<evidence type="ECO:0000313" key="2">
    <source>
        <dbReference type="Proteomes" id="UP000815677"/>
    </source>
</evidence>
<keyword evidence="2" id="KW-1185">Reference proteome</keyword>
<evidence type="ECO:0000313" key="1">
    <source>
        <dbReference type="EMBL" id="GAT52204.1"/>
    </source>
</evidence>
<sequence length="217" mass="23902">MYAKVKQRAVREDNVGEYLALEAEEAAGERVWSASLAREKTLKEQIAGLRRSRADSAKLRIKALQKEVKAGSDARRVWRARKGVIREKMKSLRADELHGVRIPRPAPSDDVDQGAEDVEPTVLSNPDDPLAAFDDPTAFGLDPSFFAQPPSGSDDMDYWSVYGELPDELMGGLLEPPPTQDRLDFQIGAAKHFGASSCRSTTTARSWLINNSTCVDA</sequence>
<gene>
    <name evidence="1" type="ORF">MCHLO_09278</name>
</gene>
<dbReference type="Proteomes" id="UP000815677">
    <property type="component" value="Unassembled WGS sequence"/>
</dbReference>
<reference evidence="1" key="1">
    <citation type="submission" date="2014-09" db="EMBL/GenBank/DDBJ databases">
        <title>Genome sequence of the luminous mushroom Mycena chlorophos for searching fungal bioluminescence genes.</title>
        <authorList>
            <person name="Tanaka Y."/>
            <person name="Kasuga D."/>
            <person name="Oba Y."/>
            <person name="Hase S."/>
            <person name="Sato K."/>
            <person name="Oba Y."/>
            <person name="Sakakibara Y."/>
        </authorList>
    </citation>
    <scope>NUCLEOTIDE SEQUENCE</scope>
</reference>
<accession>A0ABQ0LM66</accession>
<name>A0ABQ0LM66_MYCCL</name>
<dbReference type="EMBL" id="DF847621">
    <property type="protein sequence ID" value="GAT52204.1"/>
    <property type="molecule type" value="Genomic_DNA"/>
</dbReference>
<organism evidence="1 2">
    <name type="scientific">Mycena chlorophos</name>
    <name type="common">Agaric fungus</name>
    <name type="synonym">Agaricus chlorophos</name>
    <dbReference type="NCBI Taxonomy" id="658473"/>
    <lineage>
        <taxon>Eukaryota</taxon>
        <taxon>Fungi</taxon>
        <taxon>Dikarya</taxon>
        <taxon>Basidiomycota</taxon>
        <taxon>Agaricomycotina</taxon>
        <taxon>Agaricomycetes</taxon>
        <taxon>Agaricomycetidae</taxon>
        <taxon>Agaricales</taxon>
        <taxon>Marasmiineae</taxon>
        <taxon>Mycenaceae</taxon>
        <taxon>Mycena</taxon>
    </lineage>
</organism>
<protein>
    <submittedName>
        <fullName evidence="1">Uncharacterized protein</fullName>
    </submittedName>
</protein>
<proteinExistence type="predicted"/>